<dbReference type="SMR" id="A0A3B0FLE3"/>
<keyword evidence="2" id="KW-0223">Dioxygenase</keyword>
<feature type="domain" description="VOC" evidence="1">
    <location>
        <begin position="139"/>
        <end position="260"/>
    </location>
</feature>
<name>A0A3B0FLE3_PSEPS</name>
<dbReference type="OMA" id="LLWEVEY"/>
<dbReference type="EMBL" id="RBNH01000047">
    <property type="protein sequence ID" value="RKO19277.1"/>
    <property type="molecule type" value="Genomic_DNA"/>
</dbReference>
<dbReference type="AlphaFoldDB" id="A0A3B0FLE3"/>
<dbReference type="InterPro" id="IPR037523">
    <property type="entry name" value="VOC_core"/>
</dbReference>
<accession>A0A3B0FLE3</accession>
<comment type="caution">
    <text evidence="2">The sequence shown here is derived from an EMBL/GenBank/DDBJ whole genome shotgun (WGS) entry which is preliminary data.</text>
</comment>
<gene>
    <name evidence="2" type="ORF">D7Z96_20705</name>
</gene>
<dbReference type="RefSeq" id="WP_013602998.1">
    <property type="nucleotide sequence ID" value="NZ_RBNH01000047.1"/>
</dbReference>
<evidence type="ECO:0000313" key="3">
    <source>
        <dbReference type="Proteomes" id="UP000273159"/>
    </source>
</evidence>
<dbReference type="Gene3D" id="3.10.180.10">
    <property type="entry name" value="2,3-Dihydroxybiphenyl 1,2-Dioxygenase, domain 1"/>
    <property type="match status" value="2"/>
</dbReference>
<organism evidence="2 3">
    <name type="scientific">Pseudarthrobacter phenanthrenivorans</name>
    <name type="common">Arthrobacter phenanthrenivorans</name>
    <dbReference type="NCBI Taxonomy" id="361575"/>
    <lineage>
        <taxon>Bacteria</taxon>
        <taxon>Bacillati</taxon>
        <taxon>Actinomycetota</taxon>
        <taxon>Actinomycetes</taxon>
        <taxon>Micrococcales</taxon>
        <taxon>Micrococcaceae</taxon>
        <taxon>Pseudarthrobacter</taxon>
    </lineage>
</organism>
<evidence type="ECO:0000259" key="1">
    <source>
        <dbReference type="PROSITE" id="PS51819"/>
    </source>
</evidence>
<dbReference type="SUPFAM" id="SSF54593">
    <property type="entry name" value="Glyoxalase/Bleomycin resistance protein/Dihydroxybiphenyl dioxygenase"/>
    <property type="match status" value="1"/>
</dbReference>
<dbReference type="GO" id="GO:0051213">
    <property type="term" value="F:dioxygenase activity"/>
    <property type="evidence" value="ECO:0007669"/>
    <property type="project" value="UniProtKB-KW"/>
</dbReference>
<keyword evidence="2" id="KW-0560">Oxidoreductase</keyword>
<dbReference type="Proteomes" id="UP000273159">
    <property type="component" value="Unassembled WGS sequence"/>
</dbReference>
<reference evidence="3" key="2">
    <citation type="submission" date="2018-10" db="EMBL/GenBank/DDBJ databases">
        <authorList>
            <person name="Wang Y."/>
            <person name="Wang J."/>
            <person name="Yang X."/>
            <person name="Wang Z."/>
            <person name="Huang Y."/>
        </authorList>
    </citation>
    <scope>NUCLEOTIDE SEQUENCE [LARGE SCALE GENOMIC DNA]</scope>
    <source>
        <strain evidence="3">J015</strain>
    </source>
</reference>
<protein>
    <submittedName>
        <fullName evidence="2">Catechol 1,2-dioxygenase</fullName>
    </submittedName>
</protein>
<sequence>MGISRVAYAELGVSDIDEAAAIHTDVLGFKELGREDGAVRFGCGIDGVSDLILREGRSGVHRFGVKVDSSDDIAYYAKRLADAGIHTEQRTDVDPGVRVALSFTAPSGHIIELVDTVVERGYLNPSSAGAHQQGIRARDFDHITLHAQDAGGLTDFIVNVLEGRVSDIFQPAPGVVGAAWTRFSQFHHDIAVFSTQNPNATLNHYALAMDSFEHLGEAADVLSRAGIQVEVGPGRHGVGGNQYCYFWINGNRYELSANMPRVDISEPGIWTNFDEAFSPWGHKPPASMAEGS</sequence>
<feature type="domain" description="VOC" evidence="1">
    <location>
        <begin position="5"/>
        <end position="116"/>
    </location>
</feature>
<dbReference type="InterPro" id="IPR029068">
    <property type="entry name" value="Glyas_Bleomycin-R_OHBP_Dase"/>
</dbReference>
<proteinExistence type="predicted"/>
<dbReference type="PROSITE" id="PS51819">
    <property type="entry name" value="VOC"/>
    <property type="match status" value="2"/>
</dbReference>
<reference evidence="2 3" key="1">
    <citation type="submission" date="2018-10" db="EMBL/GenBank/DDBJ databases">
        <title>Genome-guide identification and characterization of bacteria that degrade polycyclic aromatic hydrocarbons and resist hexavalent chromium simultaneously.</title>
        <authorList>
            <person name="Feng H."/>
        </authorList>
    </citation>
    <scope>NUCLEOTIDE SEQUENCE [LARGE SCALE GENOMIC DNA]</scope>
    <source>
        <strain evidence="2 3">J015</strain>
    </source>
</reference>
<dbReference type="Pfam" id="PF00903">
    <property type="entry name" value="Glyoxalase"/>
    <property type="match status" value="2"/>
</dbReference>
<evidence type="ECO:0000313" key="2">
    <source>
        <dbReference type="EMBL" id="RKO19277.1"/>
    </source>
</evidence>
<dbReference type="InterPro" id="IPR004360">
    <property type="entry name" value="Glyas_Fos-R_dOase_dom"/>
</dbReference>